<organism evidence="1 2">
    <name type="scientific">Intrasporangium oryzae NRRL B-24470</name>
    <dbReference type="NCBI Taxonomy" id="1386089"/>
    <lineage>
        <taxon>Bacteria</taxon>
        <taxon>Bacillati</taxon>
        <taxon>Actinomycetota</taxon>
        <taxon>Actinomycetes</taxon>
        <taxon>Micrococcales</taxon>
        <taxon>Intrasporangiaceae</taxon>
        <taxon>Intrasporangium</taxon>
    </lineage>
</organism>
<sequence>MLSRVADVGSLGELDILDEPECDRVAQEVIALRPMWTTRSPRSSFFTLGVNAYMDLAPSADARATYYDKVAASNALLDRRFGGLYLTLARRLGHALGMPARYADDLARPSCHIWTESGIPRTAGGSIHFDLQYQRVLDEPHYAAATGTVSFTLPVRLPAAGSSLLVWPAFTYPEALTRLELARTTPPLRIEYSLGRALVHTGHVLHQIGPTPDISPGDLRITVQGHGIVVDDELVLYW</sequence>
<comment type="caution">
    <text evidence="1">The sequence shown here is derived from an EMBL/GenBank/DDBJ whole genome shotgun (WGS) entry which is preliminary data.</text>
</comment>
<evidence type="ECO:0000313" key="1">
    <source>
        <dbReference type="EMBL" id="EWT02720.1"/>
    </source>
</evidence>
<gene>
    <name evidence="1" type="ORF">N865_04640</name>
</gene>
<dbReference type="AlphaFoldDB" id="W9G9I0"/>
<evidence type="ECO:0000313" key="2">
    <source>
        <dbReference type="Proteomes" id="UP000019489"/>
    </source>
</evidence>
<protein>
    <submittedName>
        <fullName evidence="1">Uncharacterized protein</fullName>
    </submittedName>
</protein>
<accession>W9G9I0</accession>
<dbReference type="PATRIC" id="fig|1386089.3.peg.1060"/>
<keyword evidence="2" id="KW-1185">Reference proteome</keyword>
<name>W9G9I0_9MICO</name>
<dbReference type="EMBL" id="AWSA01000008">
    <property type="protein sequence ID" value="EWT02720.1"/>
    <property type="molecule type" value="Genomic_DNA"/>
</dbReference>
<dbReference type="Proteomes" id="UP000019489">
    <property type="component" value="Unassembled WGS sequence"/>
</dbReference>
<dbReference type="eggNOG" id="COG0189">
    <property type="taxonomic scope" value="Bacteria"/>
</dbReference>
<dbReference type="STRING" id="1386089.N865_04640"/>
<reference evidence="1 2" key="1">
    <citation type="submission" date="2013-08" db="EMBL/GenBank/DDBJ databases">
        <title>Intrasporangium oryzae NRRL B-24470.</title>
        <authorList>
            <person name="Liu H."/>
            <person name="Wang G."/>
        </authorList>
    </citation>
    <scope>NUCLEOTIDE SEQUENCE [LARGE SCALE GENOMIC DNA]</scope>
    <source>
        <strain evidence="1 2">NRRL B-24470</strain>
    </source>
</reference>
<proteinExistence type="predicted"/>